<accession>A0A1B6LA87</accession>
<reference evidence="5" key="1">
    <citation type="submission" date="2015-11" db="EMBL/GenBank/DDBJ databases">
        <title>De novo transcriptome assembly of four potential Pierce s Disease insect vectors from Arizona vineyards.</title>
        <authorList>
            <person name="Tassone E.E."/>
        </authorList>
    </citation>
    <scope>NUCLEOTIDE SEQUENCE</scope>
</reference>
<evidence type="ECO:0000313" key="4">
    <source>
        <dbReference type="EMBL" id="JAT11552.1"/>
    </source>
</evidence>
<protein>
    <recommendedName>
        <fullName evidence="3">BZIP domain-containing protein</fullName>
    </recommendedName>
</protein>
<evidence type="ECO:0000313" key="5">
    <source>
        <dbReference type="EMBL" id="JAT20617.1"/>
    </source>
</evidence>
<dbReference type="EMBL" id="GEBQ01019360">
    <property type="protein sequence ID" value="JAT20617.1"/>
    <property type="molecule type" value="Transcribed_RNA"/>
</dbReference>
<name>A0A1B6LA87_9HEMI</name>
<keyword evidence="1" id="KW-0175">Coiled coil</keyword>
<evidence type="ECO:0000259" key="3">
    <source>
        <dbReference type="PROSITE" id="PS50217"/>
    </source>
</evidence>
<dbReference type="PROSITE" id="PS50217">
    <property type="entry name" value="BZIP"/>
    <property type="match status" value="1"/>
</dbReference>
<dbReference type="EMBL" id="GEBQ01028425">
    <property type="protein sequence ID" value="JAT11552.1"/>
    <property type="molecule type" value="Transcribed_RNA"/>
</dbReference>
<dbReference type="GO" id="GO:0005634">
    <property type="term" value="C:nucleus"/>
    <property type="evidence" value="ECO:0007669"/>
    <property type="project" value="UniProtKB-ARBA"/>
</dbReference>
<feature type="region of interest" description="Disordered" evidence="2">
    <location>
        <begin position="210"/>
        <end position="230"/>
    </location>
</feature>
<evidence type="ECO:0000256" key="2">
    <source>
        <dbReference type="SAM" id="MobiDB-lite"/>
    </source>
</evidence>
<evidence type="ECO:0000256" key="1">
    <source>
        <dbReference type="SAM" id="Coils"/>
    </source>
</evidence>
<dbReference type="Gene3D" id="1.20.5.170">
    <property type="match status" value="1"/>
</dbReference>
<dbReference type="SUPFAM" id="SSF57959">
    <property type="entry name" value="Leucine zipper domain"/>
    <property type="match status" value="1"/>
</dbReference>
<dbReference type="InterPro" id="IPR004827">
    <property type="entry name" value="bZIP"/>
</dbReference>
<dbReference type="AlphaFoldDB" id="A0A1B6LA87"/>
<dbReference type="GO" id="GO:0003700">
    <property type="term" value="F:DNA-binding transcription factor activity"/>
    <property type="evidence" value="ECO:0007669"/>
    <property type="project" value="InterPro"/>
</dbReference>
<feature type="domain" description="BZIP" evidence="3">
    <location>
        <begin position="109"/>
        <end position="172"/>
    </location>
</feature>
<dbReference type="Pfam" id="PF00170">
    <property type="entry name" value="bZIP_1"/>
    <property type="match status" value="1"/>
</dbReference>
<proteinExistence type="predicted"/>
<sequence>MSCGNSRLKSFDLTDNLTLVKEVNLKRKRIYSNSKMDSESSQDSTLSSSHSTCLPIETDTFSDSEFEEHPYSSKKKKKLHETKSFSNKLQIDAVNSKVIRVGPSTDKRENKKSKCMSKNALMARINRQKKKKYIEGLESKNTKLEGENEFLKTMLNQRMKEVASLKREAINLQNVIRNSTEIGSLLKCIHQNTRLQISSSLIKDVSKQSLSKSDSSAQEPMFTRSTHNDVPGNEEALLAAVVWGMVLHILPALQADVISNQHRHQPL</sequence>
<dbReference type="InterPro" id="IPR046347">
    <property type="entry name" value="bZIP_sf"/>
</dbReference>
<gene>
    <name evidence="4" type="ORF">g.12144</name>
    <name evidence="5" type="ORF">g.12146</name>
</gene>
<organism evidence="5">
    <name type="scientific">Graphocephala atropunctata</name>
    <dbReference type="NCBI Taxonomy" id="36148"/>
    <lineage>
        <taxon>Eukaryota</taxon>
        <taxon>Metazoa</taxon>
        <taxon>Ecdysozoa</taxon>
        <taxon>Arthropoda</taxon>
        <taxon>Hexapoda</taxon>
        <taxon>Insecta</taxon>
        <taxon>Pterygota</taxon>
        <taxon>Neoptera</taxon>
        <taxon>Paraneoptera</taxon>
        <taxon>Hemiptera</taxon>
        <taxon>Auchenorrhyncha</taxon>
        <taxon>Membracoidea</taxon>
        <taxon>Cicadellidae</taxon>
        <taxon>Cicadellinae</taxon>
        <taxon>Cicadellini</taxon>
        <taxon>Graphocephala</taxon>
    </lineage>
</organism>
<feature type="coiled-coil region" evidence="1">
    <location>
        <begin position="127"/>
        <end position="175"/>
    </location>
</feature>